<dbReference type="SUPFAM" id="SSF53800">
    <property type="entry name" value="Chelatase"/>
    <property type="match status" value="1"/>
</dbReference>
<keyword evidence="2" id="KW-1185">Reference proteome</keyword>
<sequence>MSTFKYCYCFALVVLLAVTSIKSGFAEESLSRKDRLTGFLVVAADRGFVGNEEIIDEFQLFAKGRNASLIFVTDSRTQNYLGTGVDQLLNKGAERIVVMPLFISAADPRNILARQLLEHGKVAVPVSYVRPYGESVFAVEDLADKFRTIRQPSDTSLIVMGYGAVDNDSEQKMLTDWRRIVEKAAAGFGFSSIKVLIGHDKKDEDAEKDTAGLKQAMADAAGSGVNTVVVPFHLGPRFDSMMSFDAKLKWLLPHGVQLIGDGNSDTHAADDRANSNKDATAISRGLATWLQREANRSQPLAAEDTGVVFLSHGADFNWNETMREAVLPLMKRYKIEFAFSMADQSTIERAIRKLEQRGAKAAIIVRVFAMEDSFRKPVERMAGLDIEGAAQDAVGVHAAHGHDHGHGHGAPTVPVPRIRTSLPIQTVGGLGSSPLFATALLDRALALSKNPARETIILVAHGSGSDHQNRQWKKALEEIAEHMRNGQGDKFQAIKVATWREDWPDKRAPWIEKVRNMVGDAKKEGGQAIVIPARTTGQGMEKMFLAGLDYELGSGFAPHPMFVQWVDENVKAGLAQLAEGRHAARINEQDYVSNSEAELWW</sequence>
<evidence type="ECO:0000313" key="2">
    <source>
        <dbReference type="Proteomes" id="UP000183471"/>
    </source>
</evidence>
<dbReference type="RefSeq" id="WP_074631999.1">
    <property type="nucleotide sequence ID" value="NZ_FNKY01000001.1"/>
</dbReference>
<protein>
    <recommendedName>
        <fullName evidence="3">CbiX protein</fullName>
    </recommendedName>
</protein>
<name>A0ABY0TDN0_9PROT</name>
<dbReference type="EMBL" id="FNKY01000001">
    <property type="protein sequence ID" value="SDQ67424.1"/>
    <property type="molecule type" value="Genomic_DNA"/>
</dbReference>
<reference evidence="1 2" key="1">
    <citation type="submission" date="2016-10" db="EMBL/GenBank/DDBJ databases">
        <authorList>
            <person name="Varghese N."/>
            <person name="Submissions S."/>
        </authorList>
    </citation>
    <scope>NUCLEOTIDE SEQUENCE [LARGE SCALE GENOMIC DNA]</scope>
    <source>
        <strain evidence="1 2">Nl1</strain>
    </source>
</reference>
<accession>A0ABY0TDN0</accession>
<comment type="caution">
    <text evidence="1">The sequence shown here is derived from an EMBL/GenBank/DDBJ whole genome shotgun (WGS) entry which is preliminary data.</text>
</comment>
<evidence type="ECO:0008006" key="3">
    <source>
        <dbReference type="Google" id="ProtNLM"/>
    </source>
</evidence>
<gene>
    <name evidence="1" type="ORF">SAMN05216402_1799</name>
</gene>
<organism evidence="1 2">
    <name type="scientific">Nitrosospira multiformis</name>
    <dbReference type="NCBI Taxonomy" id="1231"/>
    <lineage>
        <taxon>Bacteria</taxon>
        <taxon>Pseudomonadati</taxon>
        <taxon>Pseudomonadota</taxon>
        <taxon>Betaproteobacteria</taxon>
        <taxon>Nitrosomonadales</taxon>
        <taxon>Nitrosomonadaceae</taxon>
        <taxon>Nitrosospira</taxon>
    </lineage>
</organism>
<proteinExistence type="predicted"/>
<dbReference type="Gene3D" id="3.40.50.1400">
    <property type="match status" value="2"/>
</dbReference>
<dbReference type="Proteomes" id="UP000183471">
    <property type="component" value="Unassembled WGS sequence"/>
</dbReference>
<evidence type="ECO:0000313" key="1">
    <source>
        <dbReference type="EMBL" id="SDQ67424.1"/>
    </source>
</evidence>